<gene>
    <name evidence="2" type="ORF">C2E21_9514</name>
</gene>
<feature type="region of interest" description="Disordered" evidence="1">
    <location>
        <begin position="1"/>
        <end position="34"/>
    </location>
</feature>
<evidence type="ECO:0000256" key="1">
    <source>
        <dbReference type="SAM" id="MobiDB-lite"/>
    </source>
</evidence>
<feature type="compositionally biased region" description="Acidic residues" evidence="1">
    <location>
        <begin position="295"/>
        <end position="316"/>
    </location>
</feature>
<organism evidence="2 3">
    <name type="scientific">Chlorella sorokiniana</name>
    <name type="common">Freshwater green alga</name>
    <dbReference type="NCBI Taxonomy" id="3076"/>
    <lineage>
        <taxon>Eukaryota</taxon>
        <taxon>Viridiplantae</taxon>
        <taxon>Chlorophyta</taxon>
        <taxon>core chlorophytes</taxon>
        <taxon>Trebouxiophyceae</taxon>
        <taxon>Chlorellales</taxon>
        <taxon>Chlorellaceae</taxon>
        <taxon>Chlorella clade</taxon>
        <taxon>Chlorella</taxon>
    </lineage>
</organism>
<name>A0A2P6TB44_CHLSO</name>
<dbReference type="EMBL" id="LHPG02000029">
    <property type="protein sequence ID" value="PRW05762.1"/>
    <property type="molecule type" value="Genomic_DNA"/>
</dbReference>
<accession>A0A2P6TB44</accession>
<sequence length="316" mass="35002">MNQPETRAQVDADTKYAGVPVERPEPGPQPDPAQKGLMARWHCLSMLQMLWDEREQRRAAADEAARMAAEVAAADALAGLAEGPQQGARPGPVVHLASQDLLKGAPGLASILLEKSMLPWVHTAAGGEAAVHEHVDEEHPLLLRPHTYPYRDRRGNPSTIVVPREASGPHHGATQYPFWFAACQFFQYLLKGSPFYEGGTTKTADVVYFMMVALMTKAGLWDPFRRWVRHVGRGDAVPVFPFERERADPMNKAKTWAWVFNGQALPPRQDVGPPLSAAEKEDLVRSLWGWVELPAESEAEDEEEWQAGDAEAGMEE</sequence>
<evidence type="ECO:0000313" key="2">
    <source>
        <dbReference type="EMBL" id="PRW05762.1"/>
    </source>
</evidence>
<feature type="region of interest" description="Disordered" evidence="1">
    <location>
        <begin position="294"/>
        <end position="316"/>
    </location>
</feature>
<protein>
    <submittedName>
        <fullName evidence="2">Uncharacterized protein</fullName>
    </submittedName>
</protein>
<proteinExistence type="predicted"/>
<evidence type="ECO:0000313" key="3">
    <source>
        <dbReference type="Proteomes" id="UP000239899"/>
    </source>
</evidence>
<dbReference type="Proteomes" id="UP000239899">
    <property type="component" value="Unassembled WGS sequence"/>
</dbReference>
<keyword evidence="3" id="KW-1185">Reference proteome</keyword>
<reference evidence="2 3" key="1">
    <citation type="journal article" date="2018" name="Plant J.">
        <title>Genome sequences of Chlorella sorokiniana UTEX 1602 and Micractinium conductrix SAG 241.80: implications to maltose excretion by a green alga.</title>
        <authorList>
            <person name="Arriola M.B."/>
            <person name="Velmurugan N."/>
            <person name="Zhang Y."/>
            <person name="Plunkett M.H."/>
            <person name="Hondzo H."/>
            <person name="Barney B.M."/>
        </authorList>
    </citation>
    <scope>NUCLEOTIDE SEQUENCE [LARGE SCALE GENOMIC DNA]</scope>
    <source>
        <strain evidence="3">UTEX 1602</strain>
    </source>
</reference>
<dbReference type="AlphaFoldDB" id="A0A2P6TB44"/>
<comment type="caution">
    <text evidence="2">The sequence shown here is derived from an EMBL/GenBank/DDBJ whole genome shotgun (WGS) entry which is preliminary data.</text>
</comment>